<name>A0A9W9AIS6_9AGAR</name>
<dbReference type="AlphaFoldDB" id="A0A9W9AIS6"/>
<gene>
    <name evidence="1" type="ORF">J3R30DRAFT_2189325</name>
</gene>
<keyword evidence="2" id="KW-1185">Reference proteome</keyword>
<accession>A0A9W9AIS6</accession>
<evidence type="ECO:0008006" key="3">
    <source>
        <dbReference type="Google" id="ProtNLM"/>
    </source>
</evidence>
<proteinExistence type="predicted"/>
<reference evidence="1" key="1">
    <citation type="submission" date="2022-08" db="EMBL/GenBank/DDBJ databases">
        <title>A Global Phylogenomic Analysis of the Shiitake Genus Lentinula.</title>
        <authorList>
            <consortium name="DOE Joint Genome Institute"/>
            <person name="Sierra-Patev S."/>
            <person name="Min B."/>
            <person name="Naranjo-Ortiz M."/>
            <person name="Looney B."/>
            <person name="Konkel Z."/>
            <person name="Slot J.C."/>
            <person name="Sakamoto Y."/>
            <person name="Steenwyk J.L."/>
            <person name="Rokas A."/>
            <person name="Carro J."/>
            <person name="Camarero S."/>
            <person name="Ferreira P."/>
            <person name="Molpeceres G."/>
            <person name="Ruiz-Duenas F.J."/>
            <person name="Serrano A."/>
            <person name="Henrissat B."/>
            <person name="Drula E."/>
            <person name="Hughes K.W."/>
            <person name="Mata J.L."/>
            <person name="Ishikawa N.K."/>
            <person name="Vargas-Isla R."/>
            <person name="Ushijima S."/>
            <person name="Smith C.A."/>
            <person name="Ahrendt S."/>
            <person name="Andreopoulos W."/>
            <person name="He G."/>
            <person name="Labutti K."/>
            <person name="Lipzen A."/>
            <person name="Ng V."/>
            <person name="Riley R."/>
            <person name="Sandor L."/>
            <person name="Barry K."/>
            <person name="Martinez A.T."/>
            <person name="Xiao Y."/>
            <person name="Gibbons J.G."/>
            <person name="Terashima K."/>
            <person name="Grigoriev I.V."/>
            <person name="Hibbett D.S."/>
        </authorList>
    </citation>
    <scope>NUCLEOTIDE SEQUENCE</scope>
    <source>
        <strain evidence="1">JLM2183</strain>
    </source>
</reference>
<dbReference type="EMBL" id="JAOTPV010000005">
    <property type="protein sequence ID" value="KAJ4482555.1"/>
    <property type="molecule type" value="Genomic_DNA"/>
</dbReference>
<protein>
    <recommendedName>
        <fullName evidence="3">Protein kinase domain-containing protein</fullName>
    </recommendedName>
</protein>
<evidence type="ECO:0000313" key="1">
    <source>
        <dbReference type="EMBL" id="KAJ4482555.1"/>
    </source>
</evidence>
<dbReference type="OrthoDB" id="3063557at2759"/>
<comment type="caution">
    <text evidence="1">The sequence shown here is derived from an EMBL/GenBank/DDBJ whole genome shotgun (WGS) entry which is preliminary data.</text>
</comment>
<sequence length="517" mass="58264">MFIIQGSEINNVGGDHVIVTNNHLHHPGYQTRILAGKPLRTVSLEDVFLRGTKTRVTQNSQGFVKVIRSFHPASVAGLGDSSHFTVVTYEGPDAKEVFRDDIVRYAGLRHPNLAQLFGTLHYDTPRAGMLLHSELVPLQYFTGQCASNPLAFSYVKYRFLVDSVAAAEVTGLLHRYIPPDEFWMQPTSGLICIGPLGPSYSSPRNHENFYALWPRDSDYFQRTTIPQLEYNDYDSAVNIIKHIEQHFSTFESFVGSHLGSKSVEVLIVEGSLFSLSFGSVISVFENDDCFTLSSQRLLAQACLEDVTYSVGRWSSFYLPESDDGSTSENEHNGWTRVSYSSSQNFFPSYFLIDLEAHMPDGDLEAAWLTQAGHILQFNTSNKYVFIGSKIRMILQIPASSPLPNPTCAYLFIAPVKIDEFTRFSFDETPYYWSMDPFGAHRMSEEEQELSGLPSFELGIYEGRQWSDMEHSAISRYLEYKGFNPLESDYAQSRGYSVFEVTGLTTQDEESAAMSDGR</sequence>
<evidence type="ECO:0000313" key="2">
    <source>
        <dbReference type="Proteomes" id="UP001150266"/>
    </source>
</evidence>
<organism evidence="1 2">
    <name type="scientific">Lentinula aciculospora</name>
    <dbReference type="NCBI Taxonomy" id="153920"/>
    <lineage>
        <taxon>Eukaryota</taxon>
        <taxon>Fungi</taxon>
        <taxon>Dikarya</taxon>
        <taxon>Basidiomycota</taxon>
        <taxon>Agaricomycotina</taxon>
        <taxon>Agaricomycetes</taxon>
        <taxon>Agaricomycetidae</taxon>
        <taxon>Agaricales</taxon>
        <taxon>Marasmiineae</taxon>
        <taxon>Omphalotaceae</taxon>
        <taxon>Lentinula</taxon>
    </lineage>
</organism>
<dbReference type="Proteomes" id="UP001150266">
    <property type="component" value="Unassembled WGS sequence"/>
</dbReference>